<keyword evidence="2" id="KW-1185">Reference proteome</keyword>
<evidence type="ECO:0000313" key="2">
    <source>
        <dbReference type="Proteomes" id="UP001058974"/>
    </source>
</evidence>
<protein>
    <submittedName>
        <fullName evidence="1">Uncharacterized protein</fullName>
    </submittedName>
</protein>
<gene>
    <name evidence="1" type="ORF">KIW84_061049</name>
</gene>
<accession>A0A9D4W4K8</accession>
<dbReference type="Proteomes" id="UP001058974">
    <property type="component" value="Chromosome 6"/>
</dbReference>
<comment type="caution">
    <text evidence="1">The sequence shown here is derived from an EMBL/GenBank/DDBJ whole genome shotgun (WGS) entry which is preliminary data.</text>
</comment>
<dbReference type="EMBL" id="JAMSHJ010000006">
    <property type="protein sequence ID" value="KAI5394201.1"/>
    <property type="molecule type" value="Genomic_DNA"/>
</dbReference>
<dbReference type="Gramene" id="Psat06G0104900-T1">
    <property type="protein sequence ID" value="KAI5394201.1"/>
    <property type="gene ID" value="KIW84_061049"/>
</dbReference>
<proteinExistence type="predicted"/>
<sequence>MSHSEIKVVNSSNLLDEKFEVGEMCKDMDQINDGMIMEDKKKKILPMKIVNLEKKTEVLRLDHMSQHHAQHVEPRHRKNKKQTLIYHHCEKDDQVHEDVEANATISKDDGMDNHDQTLIEGMISKNESNILVYSTNRKEYKLLTQCTLSIKDKFTLIEENFNVEQVDVVKSINSMIFATEDRNVNDCLSLLGTIILCPRSEPRNEGVTKEADLGNISLLNEDIVLKNFVQ</sequence>
<name>A0A9D4W4K8_PEA</name>
<evidence type="ECO:0000313" key="1">
    <source>
        <dbReference type="EMBL" id="KAI5394201.1"/>
    </source>
</evidence>
<dbReference type="AlphaFoldDB" id="A0A9D4W4K8"/>
<organism evidence="1 2">
    <name type="scientific">Pisum sativum</name>
    <name type="common">Garden pea</name>
    <name type="synonym">Lathyrus oleraceus</name>
    <dbReference type="NCBI Taxonomy" id="3888"/>
    <lineage>
        <taxon>Eukaryota</taxon>
        <taxon>Viridiplantae</taxon>
        <taxon>Streptophyta</taxon>
        <taxon>Embryophyta</taxon>
        <taxon>Tracheophyta</taxon>
        <taxon>Spermatophyta</taxon>
        <taxon>Magnoliopsida</taxon>
        <taxon>eudicotyledons</taxon>
        <taxon>Gunneridae</taxon>
        <taxon>Pentapetalae</taxon>
        <taxon>rosids</taxon>
        <taxon>fabids</taxon>
        <taxon>Fabales</taxon>
        <taxon>Fabaceae</taxon>
        <taxon>Papilionoideae</taxon>
        <taxon>50 kb inversion clade</taxon>
        <taxon>NPAAA clade</taxon>
        <taxon>Hologalegina</taxon>
        <taxon>IRL clade</taxon>
        <taxon>Fabeae</taxon>
        <taxon>Lathyrus</taxon>
    </lineage>
</organism>
<reference evidence="1 2" key="1">
    <citation type="journal article" date="2022" name="Nat. Genet.">
        <title>Improved pea reference genome and pan-genome highlight genomic features and evolutionary characteristics.</title>
        <authorList>
            <person name="Yang T."/>
            <person name="Liu R."/>
            <person name="Luo Y."/>
            <person name="Hu S."/>
            <person name="Wang D."/>
            <person name="Wang C."/>
            <person name="Pandey M.K."/>
            <person name="Ge S."/>
            <person name="Xu Q."/>
            <person name="Li N."/>
            <person name="Li G."/>
            <person name="Huang Y."/>
            <person name="Saxena R.K."/>
            <person name="Ji Y."/>
            <person name="Li M."/>
            <person name="Yan X."/>
            <person name="He Y."/>
            <person name="Liu Y."/>
            <person name="Wang X."/>
            <person name="Xiang C."/>
            <person name="Varshney R.K."/>
            <person name="Ding H."/>
            <person name="Gao S."/>
            <person name="Zong X."/>
        </authorList>
    </citation>
    <scope>NUCLEOTIDE SEQUENCE [LARGE SCALE GENOMIC DNA]</scope>
    <source>
        <strain evidence="1 2">cv. Zhongwan 6</strain>
    </source>
</reference>